<feature type="transmembrane region" description="Helical" evidence="1">
    <location>
        <begin position="41"/>
        <end position="59"/>
    </location>
</feature>
<gene>
    <name evidence="2" type="ORF">PBV87_09540</name>
</gene>
<dbReference type="EMBL" id="JAQIFT010000040">
    <property type="protein sequence ID" value="MDA3731719.1"/>
    <property type="molecule type" value="Genomic_DNA"/>
</dbReference>
<organism evidence="2 3">
    <name type="scientific">Holtiella tumoricola</name>
    <dbReference type="NCBI Taxonomy" id="3018743"/>
    <lineage>
        <taxon>Bacteria</taxon>
        <taxon>Bacillati</taxon>
        <taxon>Bacillota</taxon>
        <taxon>Clostridia</taxon>
        <taxon>Lachnospirales</taxon>
        <taxon>Cellulosilyticaceae</taxon>
        <taxon>Holtiella</taxon>
    </lineage>
</organism>
<accession>A0AA42J0R2</accession>
<name>A0AA42J0R2_9FIRM</name>
<comment type="caution">
    <text evidence="2">The sequence shown here is derived from an EMBL/GenBank/DDBJ whole genome shotgun (WGS) entry which is preliminary data.</text>
</comment>
<dbReference type="Proteomes" id="UP001169242">
    <property type="component" value="Unassembled WGS sequence"/>
</dbReference>
<dbReference type="RefSeq" id="WP_271012074.1">
    <property type="nucleotide sequence ID" value="NZ_JAQIFT010000040.1"/>
</dbReference>
<evidence type="ECO:0000313" key="2">
    <source>
        <dbReference type="EMBL" id="MDA3731719.1"/>
    </source>
</evidence>
<dbReference type="AlphaFoldDB" id="A0AA42J0R2"/>
<protein>
    <submittedName>
        <fullName evidence="2">Uncharacterized protein</fullName>
    </submittedName>
</protein>
<proteinExistence type="predicted"/>
<reference evidence="2" key="1">
    <citation type="journal article" date="2023" name="Int. J. Syst. Evol. Microbiol.">
        <title>&lt;i&gt;Holtiella tumoricola&lt;/i&gt; gen. nov. sp. nov., isolated from a human clinical sample.</title>
        <authorList>
            <person name="Allen-Vercoe E."/>
            <person name="Daigneault M.C."/>
            <person name="Vancuren S.J."/>
            <person name="Cochrane K."/>
            <person name="O'Neal L.L."/>
            <person name="Sankaranarayanan K."/>
            <person name="Lawson P.A."/>
        </authorList>
    </citation>
    <scope>NUCLEOTIDE SEQUENCE</scope>
    <source>
        <strain evidence="2">CC70A</strain>
    </source>
</reference>
<feature type="transmembrane region" description="Helical" evidence="1">
    <location>
        <begin position="18"/>
        <end position="35"/>
    </location>
</feature>
<keyword evidence="1" id="KW-0472">Membrane</keyword>
<feature type="transmembrane region" description="Helical" evidence="1">
    <location>
        <begin position="71"/>
        <end position="90"/>
    </location>
</feature>
<keyword evidence="1" id="KW-1133">Transmembrane helix</keyword>
<evidence type="ECO:0000313" key="3">
    <source>
        <dbReference type="Proteomes" id="UP001169242"/>
    </source>
</evidence>
<sequence length="92" mass="10450">MELYTNNQKKINSLVSKAAQFIIIWYGIQLIFVNYLIMSDIIFDVVFASLGVIVTILTIKGKPTTWNKCVAFFSWISTAIGYIRLILILTGK</sequence>
<evidence type="ECO:0000256" key="1">
    <source>
        <dbReference type="SAM" id="Phobius"/>
    </source>
</evidence>
<keyword evidence="1" id="KW-0812">Transmembrane</keyword>
<keyword evidence="3" id="KW-1185">Reference proteome</keyword>